<sequence length="142" mass="15419">MHFLRLSGDHLGGKAKGPAQANTDKLSKTAGTPQAESDQPGKTGSGIGDLEEEHLPIEQTKDGNGHKEQKGEQKMSVNVISVNKGKGIDKGGKETLTTLNHKVSKLNLRGSYRKATDRFKRSRVASLFGMPKKEAGIREKRE</sequence>
<evidence type="ECO:0000313" key="3">
    <source>
        <dbReference type="Proteomes" id="UP001628179"/>
    </source>
</evidence>
<dbReference type="EMBL" id="BAAFSV010000002">
    <property type="protein sequence ID" value="GAB1312881.1"/>
    <property type="molecule type" value="Genomic_DNA"/>
</dbReference>
<comment type="caution">
    <text evidence="2">The sequence shown here is derived from an EMBL/GenBank/DDBJ whole genome shotgun (WGS) entry which is preliminary data.</text>
</comment>
<feature type="region of interest" description="Disordered" evidence="1">
    <location>
        <begin position="1"/>
        <end position="78"/>
    </location>
</feature>
<name>A0ABQ0G556_9PEZI</name>
<accession>A0ABQ0G556</accession>
<reference evidence="2 3" key="1">
    <citation type="submission" date="2024-09" db="EMBL/GenBank/DDBJ databases">
        <title>Itraconazole resistance in Madurella fahalii resulting from another homologue of gene encoding cytochrome P450 14-alpha sterol demethylase (CYP51).</title>
        <authorList>
            <person name="Yoshioka I."/>
            <person name="Fahal A.H."/>
            <person name="Kaneko S."/>
            <person name="Yaguchi T."/>
        </authorList>
    </citation>
    <scope>NUCLEOTIDE SEQUENCE [LARGE SCALE GENOMIC DNA]</scope>
    <source>
        <strain evidence="2 3">IFM 68171</strain>
    </source>
</reference>
<feature type="compositionally biased region" description="Polar residues" evidence="1">
    <location>
        <begin position="20"/>
        <end position="42"/>
    </location>
</feature>
<proteinExistence type="predicted"/>
<dbReference type="RefSeq" id="XP_070914614.1">
    <property type="nucleotide sequence ID" value="XM_071058513.1"/>
</dbReference>
<feature type="compositionally biased region" description="Basic and acidic residues" evidence="1">
    <location>
        <begin position="53"/>
        <end position="73"/>
    </location>
</feature>
<gene>
    <name evidence="2" type="ORF">MFIFM68171_03091</name>
</gene>
<evidence type="ECO:0000313" key="2">
    <source>
        <dbReference type="EMBL" id="GAB1312881.1"/>
    </source>
</evidence>
<dbReference type="Proteomes" id="UP001628179">
    <property type="component" value="Unassembled WGS sequence"/>
</dbReference>
<keyword evidence="3" id="KW-1185">Reference proteome</keyword>
<dbReference type="GeneID" id="98173836"/>
<protein>
    <submittedName>
        <fullName evidence="2">Uncharacterized protein</fullName>
    </submittedName>
</protein>
<organism evidence="2 3">
    <name type="scientific">Madurella fahalii</name>
    <dbReference type="NCBI Taxonomy" id="1157608"/>
    <lineage>
        <taxon>Eukaryota</taxon>
        <taxon>Fungi</taxon>
        <taxon>Dikarya</taxon>
        <taxon>Ascomycota</taxon>
        <taxon>Pezizomycotina</taxon>
        <taxon>Sordariomycetes</taxon>
        <taxon>Sordariomycetidae</taxon>
        <taxon>Sordariales</taxon>
        <taxon>Sordariales incertae sedis</taxon>
        <taxon>Madurella</taxon>
    </lineage>
</organism>
<evidence type="ECO:0000256" key="1">
    <source>
        <dbReference type="SAM" id="MobiDB-lite"/>
    </source>
</evidence>